<gene>
    <name evidence="3" type="ORF">I5282_13695</name>
</gene>
<keyword evidence="2" id="KW-0472">Membrane</keyword>
<evidence type="ECO:0000256" key="1">
    <source>
        <dbReference type="SAM" id="MobiDB-lite"/>
    </source>
</evidence>
<keyword evidence="2" id="KW-0812">Transmembrane</keyword>
<evidence type="ECO:0000256" key="2">
    <source>
        <dbReference type="SAM" id="Phobius"/>
    </source>
</evidence>
<keyword evidence="2" id="KW-1133">Transmembrane helix</keyword>
<feature type="transmembrane region" description="Helical" evidence="2">
    <location>
        <begin position="248"/>
        <end position="270"/>
    </location>
</feature>
<feature type="region of interest" description="Disordered" evidence="1">
    <location>
        <begin position="107"/>
        <end position="126"/>
    </location>
</feature>
<proteinExistence type="predicted"/>
<keyword evidence="4" id="KW-1185">Reference proteome</keyword>
<dbReference type="Proteomes" id="UP000809910">
    <property type="component" value="Unassembled WGS sequence"/>
</dbReference>
<name>A0ABS1WE62_9GAMM</name>
<dbReference type="EMBL" id="JADWVN010000026">
    <property type="protein sequence ID" value="MBL7527614.1"/>
    <property type="molecule type" value="Genomic_DNA"/>
</dbReference>
<comment type="caution">
    <text evidence="3">The sequence shown here is derived from an EMBL/GenBank/DDBJ whole genome shotgun (WGS) entry which is preliminary data.</text>
</comment>
<evidence type="ECO:0008006" key="5">
    <source>
        <dbReference type="Google" id="ProtNLM"/>
    </source>
</evidence>
<dbReference type="RefSeq" id="WP_203108955.1">
    <property type="nucleotide sequence ID" value="NZ_JADOBG010000010.1"/>
</dbReference>
<sequence length="304" mass="33623">MSSKSKREKAAFDKAKGRLENTISNLERCNSYDRLQEIIKSIEKAKKSTQSPYTPAGLSDNHLLEIKRMKETIESLIKAKTLAFPKPVQPVAVTVVQEQQSVSETEVSVPVTETLEHPDSVPVDSVPVNITNGSDENSQESTNKVLNNDRLKELSKVYAQLDLLKIKIDELFEESEEYPADKNGVKTDLYHKAAKAGVEVYNTISSLCMNYATGTIDLDTFKSQSTEFLKSDNQYVTELKTHRGCKDVFANLLLACTGVGLLAIAAVSIYNGRFTLFNLTNTDSGNKVDALKDSVEHVHSASLK</sequence>
<organism evidence="3 4">
    <name type="scientific">Legionella bononiensis</name>
    <dbReference type="NCBI Taxonomy" id="2793102"/>
    <lineage>
        <taxon>Bacteria</taxon>
        <taxon>Pseudomonadati</taxon>
        <taxon>Pseudomonadota</taxon>
        <taxon>Gammaproteobacteria</taxon>
        <taxon>Legionellales</taxon>
        <taxon>Legionellaceae</taxon>
        <taxon>Legionella</taxon>
    </lineage>
</organism>
<evidence type="ECO:0000313" key="3">
    <source>
        <dbReference type="EMBL" id="MBL7527614.1"/>
    </source>
</evidence>
<reference evidence="3 4" key="1">
    <citation type="submission" date="2020-12" db="EMBL/GenBank/DDBJ databases">
        <title>WGS of Legionella: environmental sample.</title>
        <authorList>
            <person name="Cristino S."/>
            <person name="Girolamini L."/>
            <person name="Salaris S."/>
            <person name="Pascale M.R."/>
            <person name="Mazzotta M."/>
            <person name="Orsini M."/>
            <person name="Grottola A."/>
        </authorList>
    </citation>
    <scope>NUCLEOTIDE SEQUENCE [LARGE SCALE GENOMIC DNA]</scope>
    <source>
        <strain evidence="3 4">30cs62</strain>
    </source>
</reference>
<evidence type="ECO:0000313" key="4">
    <source>
        <dbReference type="Proteomes" id="UP000809910"/>
    </source>
</evidence>
<protein>
    <recommendedName>
        <fullName evidence="5">Ankyrin repeat protein</fullName>
    </recommendedName>
</protein>
<accession>A0ABS1WE62</accession>